<dbReference type="PANTHER" id="PTHR43780:SF2">
    <property type="entry name" value="1-AMINOCYCLOPROPANE-1-CARBOXYLATE DEAMINASE-RELATED"/>
    <property type="match status" value="1"/>
</dbReference>
<dbReference type="InterPro" id="IPR027278">
    <property type="entry name" value="ACCD_DCysDesulf"/>
</dbReference>
<dbReference type="SUPFAM" id="SSF53686">
    <property type="entry name" value="Tryptophan synthase beta subunit-like PLP-dependent enzymes"/>
    <property type="match status" value="1"/>
</dbReference>
<dbReference type="KEGG" id="blep:AL038_14240"/>
<name>A0A2N9YEU2_9GAMM</name>
<comment type="similarity">
    <text evidence="2">Belongs to the ACC deaminase/D-cysteine desulfhydrase family.</text>
</comment>
<keyword evidence="3 5" id="KW-0663">Pyridoxal phosphate</keyword>
<gene>
    <name evidence="6" type="ORF">BLE401_10020</name>
</gene>
<accession>A0A2N9YEU2</accession>
<evidence type="ECO:0000256" key="1">
    <source>
        <dbReference type="ARBA" id="ARBA00001933"/>
    </source>
</evidence>
<protein>
    <submittedName>
        <fullName evidence="6">Pyridoxal-phosphate dependent enzyme</fullName>
    </submittedName>
</protein>
<dbReference type="OrthoDB" id="9801249at2"/>
<dbReference type="AlphaFoldDB" id="A0A2N9YEU2"/>
<dbReference type="Proteomes" id="UP000234271">
    <property type="component" value="Chromosome"/>
</dbReference>
<dbReference type="RefSeq" id="WP_062153913.1">
    <property type="nucleotide sequence ID" value="NZ_CP012373.2"/>
</dbReference>
<keyword evidence="7" id="KW-1185">Reference proteome</keyword>
<dbReference type="EMBL" id="CP018889">
    <property type="protein sequence ID" value="AUI69001.1"/>
    <property type="molecule type" value="Genomic_DNA"/>
</dbReference>
<dbReference type="GO" id="GO:0019148">
    <property type="term" value="F:D-cysteine desulfhydrase activity"/>
    <property type="evidence" value="ECO:0007669"/>
    <property type="project" value="TreeGrafter"/>
</dbReference>
<feature type="active site" description="Nucleophile" evidence="4">
    <location>
        <position position="68"/>
    </location>
</feature>
<evidence type="ECO:0000256" key="2">
    <source>
        <dbReference type="ARBA" id="ARBA00008639"/>
    </source>
</evidence>
<proteinExistence type="inferred from homology"/>
<dbReference type="Gene3D" id="3.40.50.1100">
    <property type="match status" value="2"/>
</dbReference>
<dbReference type="InterPro" id="IPR036052">
    <property type="entry name" value="TrpB-like_PALP_sf"/>
</dbReference>
<evidence type="ECO:0000313" key="6">
    <source>
        <dbReference type="EMBL" id="AUI69001.1"/>
    </source>
</evidence>
<organism evidence="6 7">
    <name type="scientific">Beggiatoa leptomitoformis</name>
    <dbReference type="NCBI Taxonomy" id="288004"/>
    <lineage>
        <taxon>Bacteria</taxon>
        <taxon>Pseudomonadati</taxon>
        <taxon>Pseudomonadota</taxon>
        <taxon>Gammaproteobacteria</taxon>
        <taxon>Thiotrichales</taxon>
        <taxon>Thiotrichaceae</taxon>
        <taxon>Beggiatoa</taxon>
    </lineage>
</organism>
<evidence type="ECO:0000256" key="3">
    <source>
        <dbReference type="ARBA" id="ARBA00022898"/>
    </source>
</evidence>
<dbReference type="PANTHER" id="PTHR43780">
    <property type="entry name" value="1-AMINOCYCLOPROPANE-1-CARBOXYLATE DEAMINASE-RELATED"/>
    <property type="match status" value="1"/>
</dbReference>
<evidence type="ECO:0000313" key="7">
    <source>
        <dbReference type="Proteomes" id="UP000234271"/>
    </source>
</evidence>
<evidence type="ECO:0000256" key="5">
    <source>
        <dbReference type="PIRSR" id="PIRSR006278-2"/>
    </source>
</evidence>
<sequence length="295" mass="33483">MENTIHTRPIFNSSPIQQVDWAGKSYWIKRDDLLHPLLNGNKARKLFYYLQHEFPNKTTFVSCGGNQSNAMLALAALAQLKNWQFHYYIKPLPNFLYQQPSGNFQQALALGMHYTEITDFSAIKLTATDLWIPQGGASPEATDGLKQLATELTTFIHTENKQDVGIFVPSGTGATAFYLQQHMNYPVFTTACIGTSDYLHHCFQQLSCTTTKHYPIILEQSEKYPFGKPHPTLLNTWQTICTATQIEFDLLYDPLGWLALQQHADNLPNTIIYIHCGGISGNNTMLARYKRQKLC</sequence>
<evidence type="ECO:0000256" key="4">
    <source>
        <dbReference type="PIRSR" id="PIRSR006278-1"/>
    </source>
</evidence>
<feature type="modified residue" description="N6-(pyridoxal phosphate)lysine" evidence="5">
    <location>
        <position position="42"/>
    </location>
</feature>
<dbReference type="PIRSF" id="PIRSF006278">
    <property type="entry name" value="ACCD_DCysDesulf"/>
    <property type="match status" value="1"/>
</dbReference>
<reference evidence="7" key="1">
    <citation type="submission" date="2016-12" db="EMBL/GenBank/DDBJ databases">
        <title>Complete Genome Sequence of Beggiatoa leptomitiformis D-401.</title>
        <authorList>
            <person name="Fomenkov A."/>
            <person name="Vincze T."/>
            <person name="Grabovich M."/>
            <person name="Anton B.P."/>
            <person name="Dubinina G."/>
            <person name="Orlova M."/>
            <person name="Belousova E."/>
            <person name="Roberts R.J."/>
        </authorList>
    </citation>
    <scope>NUCLEOTIDE SEQUENCE [LARGE SCALE GENOMIC DNA]</scope>
    <source>
        <strain evidence="7">D-401</strain>
    </source>
</reference>
<comment type="cofactor">
    <cofactor evidence="1">
        <name>pyridoxal 5'-phosphate</name>
        <dbReference type="ChEBI" id="CHEBI:597326"/>
    </cofactor>
</comment>